<dbReference type="SUPFAM" id="SSF69322">
    <property type="entry name" value="Tricorn protease domain 2"/>
    <property type="match status" value="1"/>
</dbReference>
<name>A0ABW7AFE2_9ACTN</name>
<keyword evidence="1" id="KW-0472">Membrane</keyword>
<dbReference type="EMBL" id="JBICRM010000013">
    <property type="protein sequence ID" value="MFG1706075.1"/>
    <property type="molecule type" value="Genomic_DNA"/>
</dbReference>
<feature type="transmembrane region" description="Helical" evidence="1">
    <location>
        <begin position="20"/>
        <end position="36"/>
    </location>
</feature>
<evidence type="ECO:0000313" key="2">
    <source>
        <dbReference type="EMBL" id="MFG1706075.1"/>
    </source>
</evidence>
<evidence type="ECO:0000313" key="3">
    <source>
        <dbReference type="Proteomes" id="UP001603978"/>
    </source>
</evidence>
<proteinExistence type="predicted"/>
<dbReference type="Proteomes" id="UP001603978">
    <property type="component" value="Unassembled WGS sequence"/>
</dbReference>
<keyword evidence="1" id="KW-0812">Transmembrane</keyword>
<keyword evidence="1" id="KW-1133">Transmembrane helix</keyword>
<gene>
    <name evidence="2" type="ORF">ACFLIM_23050</name>
</gene>
<sequence>MPGIWTRLACRARRDRTGRLAAAFLLIVGYGVYILWPQALTTEPILYGDPIDDQGWALRLRSGQTLMLDEIQADDPLIVSGDGHTIVYVQDGRVRARDLRDETVHDLADAGRITSLHTSFDGRDVTVSYRDRTLIANLRTGERRTITDICKVYGLSDTVVWGVPGCARHGEEARLLTVRRDGTGAFVGKLTGGLVSPDLRLVASYDIDGVLISEATSGTKIKLIRRENPNIIAWFNDHEVIVETSPYQLVDVRTGDTRPDPALPDEWIPYIAWPGAGNDWLG</sequence>
<organism evidence="2 3">
    <name type="scientific">Nonomuraea marmarensis</name>
    <dbReference type="NCBI Taxonomy" id="3351344"/>
    <lineage>
        <taxon>Bacteria</taxon>
        <taxon>Bacillati</taxon>
        <taxon>Actinomycetota</taxon>
        <taxon>Actinomycetes</taxon>
        <taxon>Streptosporangiales</taxon>
        <taxon>Streptosporangiaceae</taxon>
        <taxon>Nonomuraea</taxon>
    </lineage>
</organism>
<accession>A0ABW7AFE2</accession>
<reference evidence="2 3" key="1">
    <citation type="submission" date="2024-10" db="EMBL/GenBank/DDBJ databases">
        <authorList>
            <person name="Topkara A.R."/>
            <person name="Saygin H."/>
        </authorList>
    </citation>
    <scope>NUCLEOTIDE SEQUENCE [LARGE SCALE GENOMIC DNA]</scope>
    <source>
        <strain evidence="2 3">M3C6</strain>
    </source>
</reference>
<comment type="caution">
    <text evidence="2">The sequence shown here is derived from an EMBL/GenBank/DDBJ whole genome shotgun (WGS) entry which is preliminary data.</text>
</comment>
<keyword evidence="3" id="KW-1185">Reference proteome</keyword>
<dbReference type="RefSeq" id="WP_393168596.1">
    <property type="nucleotide sequence ID" value="NZ_JBICRM010000013.1"/>
</dbReference>
<evidence type="ECO:0000256" key="1">
    <source>
        <dbReference type="SAM" id="Phobius"/>
    </source>
</evidence>
<protein>
    <submittedName>
        <fullName evidence="2">Uncharacterized protein</fullName>
    </submittedName>
</protein>